<protein>
    <submittedName>
        <fullName evidence="1">Uncharacterized protein</fullName>
    </submittedName>
</protein>
<reference evidence="1 2" key="1">
    <citation type="submission" date="2020-08" db="EMBL/GenBank/DDBJ databases">
        <title>A Genomic Blueprint of the Chicken Gut Microbiome.</title>
        <authorList>
            <person name="Gilroy R."/>
            <person name="Ravi A."/>
            <person name="Getino M."/>
            <person name="Pursley I."/>
            <person name="Horton D.L."/>
            <person name="Alikhan N.-F."/>
            <person name="Baker D."/>
            <person name="Gharbi K."/>
            <person name="Hall N."/>
            <person name="Watson M."/>
            <person name="Adriaenssens E.M."/>
            <person name="Foster-Nyarko E."/>
            <person name="Jarju S."/>
            <person name="Secka A."/>
            <person name="Antonio M."/>
            <person name="Oren A."/>
            <person name="Chaudhuri R."/>
            <person name="La Ragione R.M."/>
            <person name="Hildebrand F."/>
            <person name="Pallen M.J."/>
        </authorList>
    </citation>
    <scope>NUCLEOTIDE SEQUENCE [LARGE SCALE GENOMIC DNA]</scope>
    <source>
        <strain evidence="1 2">Sa2CUA1</strain>
    </source>
</reference>
<dbReference type="Proteomes" id="UP000609874">
    <property type="component" value="Unassembled WGS sequence"/>
</dbReference>
<organism evidence="1 2">
    <name type="scientific">Arthrobacter gallicola</name>
    <dbReference type="NCBI Taxonomy" id="2762225"/>
    <lineage>
        <taxon>Bacteria</taxon>
        <taxon>Bacillati</taxon>
        <taxon>Actinomycetota</taxon>
        <taxon>Actinomycetes</taxon>
        <taxon>Micrococcales</taxon>
        <taxon>Micrococcaceae</taxon>
        <taxon>Arthrobacter</taxon>
    </lineage>
</organism>
<accession>A0ABR8UN59</accession>
<evidence type="ECO:0000313" key="2">
    <source>
        <dbReference type="Proteomes" id="UP000609874"/>
    </source>
</evidence>
<sequence>MPETQASADAPVQETSGKPIMLYTHCGIEELRVDDTFFIAETPLDDGQGNPPPGWGNPYQAGTVAVSGSQAVFRDDDGHVVTFQARPGATGFLKTCS</sequence>
<name>A0ABR8UN59_9MICC</name>
<evidence type="ECO:0000313" key="1">
    <source>
        <dbReference type="EMBL" id="MBD7993979.1"/>
    </source>
</evidence>
<dbReference type="RefSeq" id="WP_191806378.1">
    <property type="nucleotide sequence ID" value="NZ_JACSQD010000001.1"/>
</dbReference>
<keyword evidence="2" id="KW-1185">Reference proteome</keyword>
<gene>
    <name evidence="1" type="ORF">H9639_01530</name>
</gene>
<proteinExistence type="predicted"/>
<comment type="caution">
    <text evidence="1">The sequence shown here is derived from an EMBL/GenBank/DDBJ whole genome shotgun (WGS) entry which is preliminary data.</text>
</comment>
<dbReference type="EMBL" id="JACSQD010000001">
    <property type="protein sequence ID" value="MBD7993979.1"/>
    <property type="molecule type" value="Genomic_DNA"/>
</dbReference>